<name>A0A847H905_9CORY</name>
<evidence type="ECO:0000313" key="3">
    <source>
        <dbReference type="Proteomes" id="UP000523614"/>
    </source>
</evidence>
<evidence type="ECO:0000313" key="2">
    <source>
        <dbReference type="EMBL" id="NLF90193.1"/>
    </source>
</evidence>
<dbReference type="Proteomes" id="UP000523614">
    <property type="component" value="Unassembled WGS sequence"/>
</dbReference>
<reference evidence="2 3" key="1">
    <citation type="journal article" date="2020" name="Biotechnol. Biofuels">
        <title>New insights from the biogas microbiome by comprehensive genome-resolved metagenomics of nearly 1600 species originating from multiple anaerobic digesters.</title>
        <authorList>
            <person name="Campanaro S."/>
            <person name="Treu L."/>
            <person name="Rodriguez-R L.M."/>
            <person name="Kovalovszki A."/>
            <person name="Ziels R.M."/>
            <person name="Maus I."/>
            <person name="Zhu X."/>
            <person name="Kougias P.G."/>
            <person name="Basile A."/>
            <person name="Luo G."/>
            <person name="Schluter A."/>
            <person name="Konstantinidis K.T."/>
            <person name="Angelidaki I."/>
        </authorList>
    </citation>
    <scope>NUCLEOTIDE SEQUENCE [LARGE SCALE GENOMIC DNA]</scope>
    <source>
        <strain evidence="2">AS06rmzACSIP_235</strain>
    </source>
</reference>
<organism evidence="2 3">
    <name type="scientific">Corynebacterium marinum</name>
    <dbReference type="NCBI Taxonomy" id="349751"/>
    <lineage>
        <taxon>Bacteria</taxon>
        <taxon>Bacillati</taxon>
        <taxon>Actinomycetota</taxon>
        <taxon>Actinomycetes</taxon>
        <taxon>Mycobacteriales</taxon>
        <taxon>Corynebacteriaceae</taxon>
        <taxon>Corynebacterium</taxon>
    </lineage>
</organism>
<protein>
    <recommendedName>
        <fullName evidence="4">Secreted protein</fullName>
    </recommendedName>
</protein>
<evidence type="ECO:0008006" key="4">
    <source>
        <dbReference type="Google" id="ProtNLM"/>
    </source>
</evidence>
<feature type="signal peptide" evidence="1">
    <location>
        <begin position="1"/>
        <end position="20"/>
    </location>
</feature>
<proteinExistence type="predicted"/>
<dbReference type="EMBL" id="JAAYYP010000074">
    <property type="protein sequence ID" value="NLF90193.1"/>
    <property type="molecule type" value="Genomic_DNA"/>
</dbReference>
<evidence type="ECO:0000256" key="1">
    <source>
        <dbReference type="SAM" id="SignalP"/>
    </source>
</evidence>
<accession>A0A847H905</accession>
<feature type="chain" id="PRO_5032698194" description="Secreted protein" evidence="1">
    <location>
        <begin position="21"/>
        <end position="283"/>
    </location>
</feature>
<sequence length="283" mass="29301">MLGFSPLAATPLAAATTAAANGGVSAHQLPAAVLVLAAPPPGRGAGAHAAIPAAVLAWSSRPVAAAQRVHLPAAALAWSSRPVAAAQRVHLPAAALGLAAGAPEDMAYLRHRPHRRVWRLYLDGIELPMSSFQLRLRPSDLSYFSAVVPHALAYAETIAAHASGMLEIYQGYLYDDGAEDLALIATATLEGIDDARGPYSQSITLSGYGPGAPPGPPVEIAALEYRQSRAGTIRWRCEPTPQLRPGGVAVDPVSGERITAGLITWAVGMHGTRPCVLMEVAGG</sequence>
<comment type="caution">
    <text evidence="2">The sequence shown here is derived from an EMBL/GenBank/DDBJ whole genome shotgun (WGS) entry which is preliminary data.</text>
</comment>
<dbReference type="AlphaFoldDB" id="A0A847H905"/>
<gene>
    <name evidence="2" type="ORF">GX570_02425</name>
</gene>
<keyword evidence="1" id="KW-0732">Signal</keyword>